<name>A0A1M7THH9_9BRAD</name>
<dbReference type="SUPFAM" id="SSF55961">
    <property type="entry name" value="Bet v1-like"/>
    <property type="match status" value="1"/>
</dbReference>
<gene>
    <name evidence="1" type="ORF">SAMN05444170_1673</name>
</gene>
<dbReference type="Proteomes" id="UP000184096">
    <property type="component" value="Chromosome I"/>
</dbReference>
<accession>A0A1M7THH9</accession>
<dbReference type="RefSeq" id="WP_072817469.1">
    <property type="nucleotide sequence ID" value="NZ_LT670849.1"/>
</dbReference>
<dbReference type="EMBL" id="LT670849">
    <property type="protein sequence ID" value="SHN70131.1"/>
    <property type="molecule type" value="Genomic_DNA"/>
</dbReference>
<evidence type="ECO:0000313" key="1">
    <source>
        <dbReference type="EMBL" id="SHN70131.1"/>
    </source>
</evidence>
<dbReference type="OrthoDB" id="9807923at2"/>
<keyword evidence="2" id="KW-1185">Reference proteome</keyword>
<dbReference type="CDD" id="cd07818">
    <property type="entry name" value="SRPBCC_1"/>
    <property type="match status" value="1"/>
</dbReference>
<proteinExistence type="predicted"/>
<sequence>MLEIIAIIAVILAIAIAIVLILASTKPATFAIQRSAVMQAPAEAVFPLINNFHQWTKWSPWENRDPALKRTYGGAESGKGAVYAWDGNKNVGSGRMEILDASSPSKITIKLDFLKPFEAHNTAEFTFVPEREAGATNVIWVMRGPSSFMSKVMQVFMDFDKMIGRDFETGLANLKTLAEKKA</sequence>
<dbReference type="InterPro" id="IPR019587">
    <property type="entry name" value="Polyketide_cyclase/dehydratase"/>
</dbReference>
<dbReference type="InterPro" id="IPR023393">
    <property type="entry name" value="START-like_dom_sf"/>
</dbReference>
<dbReference type="Pfam" id="PF10604">
    <property type="entry name" value="Polyketide_cyc2"/>
    <property type="match status" value="1"/>
</dbReference>
<organism evidence="1 2">
    <name type="scientific">Bradyrhizobium erythrophlei</name>
    <dbReference type="NCBI Taxonomy" id="1437360"/>
    <lineage>
        <taxon>Bacteria</taxon>
        <taxon>Pseudomonadati</taxon>
        <taxon>Pseudomonadota</taxon>
        <taxon>Alphaproteobacteria</taxon>
        <taxon>Hyphomicrobiales</taxon>
        <taxon>Nitrobacteraceae</taxon>
        <taxon>Bradyrhizobium</taxon>
    </lineage>
</organism>
<reference evidence="2" key="1">
    <citation type="submission" date="2016-11" db="EMBL/GenBank/DDBJ databases">
        <authorList>
            <person name="Varghese N."/>
            <person name="Submissions S."/>
        </authorList>
    </citation>
    <scope>NUCLEOTIDE SEQUENCE [LARGE SCALE GENOMIC DNA]</scope>
    <source>
        <strain evidence="2">GAS401</strain>
    </source>
</reference>
<evidence type="ECO:0000313" key="2">
    <source>
        <dbReference type="Proteomes" id="UP000184096"/>
    </source>
</evidence>
<dbReference type="AlphaFoldDB" id="A0A1M7THH9"/>
<protein>
    <submittedName>
        <fullName evidence="1">Polyketide cyclase / dehydrase and lipid transport</fullName>
    </submittedName>
</protein>
<dbReference type="Gene3D" id="3.30.530.20">
    <property type="match status" value="1"/>
</dbReference>